<gene>
    <name evidence="2" type="ORF">YQE_04065</name>
</gene>
<dbReference type="AlphaFoldDB" id="N6UFL0"/>
<dbReference type="EMBL" id="KB740694">
    <property type="protein sequence ID" value="ENN79421.1"/>
    <property type="molecule type" value="Genomic_DNA"/>
</dbReference>
<accession>N6UFL0</accession>
<feature type="non-terminal residue" evidence="2">
    <location>
        <position position="1"/>
    </location>
</feature>
<evidence type="ECO:0000256" key="1">
    <source>
        <dbReference type="SAM" id="MobiDB-lite"/>
    </source>
</evidence>
<dbReference type="HOGENOM" id="CLU_1410166_0_0_1"/>
<organism evidence="2">
    <name type="scientific">Dendroctonus ponderosae</name>
    <name type="common">Mountain pine beetle</name>
    <dbReference type="NCBI Taxonomy" id="77166"/>
    <lineage>
        <taxon>Eukaryota</taxon>
        <taxon>Metazoa</taxon>
        <taxon>Ecdysozoa</taxon>
        <taxon>Arthropoda</taxon>
        <taxon>Hexapoda</taxon>
        <taxon>Insecta</taxon>
        <taxon>Pterygota</taxon>
        <taxon>Neoptera</taxon>
        <taxon>Endopterygota</taxon>
        <taxon>Coleoptera</taxon>
        <taxon>Polyphaga</taxon>
        <taxon>Cucujiformia</taxon>
        <taxon>Curculionidae</taxon>
        <taxon>Scolytinae</taxon>
        <taxon>Dendroctonus</taxon>
    </lineage>
</organism>
<reference evidence="2" key="1">
    <citation type="journal article" date="2013" name="Genome Biol.">
        <title>Draft genome of the mountain pine beetle, Dendroctonus ponderosae Hopkins, a major forest pest.</title>
        <authorList>
            <person name="Keeling C.I."/>
            <person name="Yuen M.M."/>
            <person name="Liao N.Y."/>
            <person name="Docking T.R."/>
            <person name="Chan S.K."/>
            <person name="Taylor G.A."/>
            <person name="Palmquist D.L."/>
            <person name="Jackman S.D."/>
            <person name="Nguyen A."/>
            <person name="Li M."/>
            <person name="Henderson H."/>
            <person name="Janes J.K."/>
            <person name="Zhao Y."/>
            <person name="Pandoh P."/>
            <person name="Moore R."/>
            <person name="Sperling F.A."/>
            <person name="Huber D.P."/>
            <person name="Birol I."/>
            <person name="Jones S.J."/>
            <person name="Bohlmann J."/>
        </authorList>
    </citation>
    <scope>NUCLEOTIDE SEQUENCE</scope>
</reference>
<name>N6UFL0_DENPD</name>
<feature type="region of interest" description="Disordered" evidence="1">
    <location>
        <begin position="118"/>
        <end position="148"/>
    </location>
</feature>
<feature type="compositionally biased region" description="Basic and acidic residues" evidence="1">
    <location>
        <begin position="128"/>
        <end position="148"/>
    </location>
</feature>
<evidence type="ECO:0000313" key="2">
    <source>
        <dbReference type="EMBL" id="ENN79421.1"/>
    </source>
</evidence>
<dbReference type="OrthoDB" id="69641at2759"/>
<protein>
    <submittedName>
        <fullName evidence="2">Uncharacterized protein</fullName>
    </submittedName>
</protein>
<proteinExistence type="predicted"/>
<sequence length="193" mass="21654">MYGTWIEIKMTNDEVQNLAEFCMLLLAGPKKGYQKTSADLTVDYFLKSLANHKIDLKSLDRLEPDRDTVFRSCRGNQDGTFKISDIHENGYTFGNDDYEDLSSLKRCHSTGDLCAGRTRKGPLTRMNGADEPRYHLDSDHSSQHDEKPEDLVRSFTFHINKIETVLVAAASASGGRVLPGAELDGGHHHIRLD</sequence>